<organism evidence="2 3">
    <name type="scientific">Synechococcus phage S-CBP4</name>
    <dbReference type="NCBI Taxonomy" id="754059"/>
    <lineage>
        <taxon>Viruses</taxon>
        <taxon>Duplodnaviria</taxon>
        <taxon>Heunggongvirae</taxon>
        <taxon>Uroviricota</taxon>
        <taxon>Caudoviricetes</taxon>
        <taxon>Autographivirales</taxon>
        <taxon>Sechaudvirinae</taxon>
        <taxon>Poseidonvirus</taxon>
        <taxon>Poseidonvirus SCBP4</taxon>
    </lineage>
</organism>
<evidence type="ECO:0000256" key="1">
    <source>
        <dbReference type="SAM" id="Phobius"/>
    </source>
</evidence>
<keyword evidence="1" id="KW-1133">Transmembrane helix</keyword>
<evidence type="ECO:0000313" key="3">
    <source>
        <dbReference type="Proteomes" id="UP000030043"/>
    </source>
</evidence>
<accession>A0A096VKN1</accession>
<dbReference type="KEGG" id="vg:22112661"/>
<keyword evidence="1" id="KW-0812">Transmembrane</keyword>
<dbReference type="RefSeq" id="YP_009103778.1">
    <property type="nucleotide sequence ID" value="NC_025464.1"/>
</dbReference>
<protein>
    <submittedName>
        <fullName evidence="2">Uncharacterized protein</fullName>
    </submittedName>
</protein>
<feature type="transmembrane region" description="Helical" evidence="1">
    <location>
        <begin position="12"/>
        <end position="38"/>
    </location>
</feature>
<dbReference type="GeneID" id="22112661"/>
<dbReference type="Proteomes" id="UP000030043">
    <property type="component" value="Segment"/>
</dbReference>
<reference evidence="2 3" key="2">
    <citation type="journal article" date="2015" name="PLoS ONE">
        <title>Comparative Genomic and Phylogenomic Analyses Reveal a Conserved Core Genome Shared by Estuarine and Oceanic Cyanopodoviruses.</title>
        <authorList>
            <person name="Huang S."/>
            <person name="Zhang S."/>
            <person name="Jiao N."/>
            <person name="Chen F."/>
        </authorList>
    </citation>
    <scope>NUCLEOTIDE SEQUENCE [LARGE SCALE GENOMIC DNA]</scope>
</reference>
<evidence type="ECO:0000313" key="2">
    <source>
        <dbReference type="EMBL" id="AGK86616.1"/>
    </source>
</evidence>
<gene>
    <name evidence="2" type="ORF">S-CBP4_0007</name>
</gene>
<keyword evidence="1" id="KW-0472">Membrane</keyword>
<proteinExistence type="predicted"/>
<dbReference type="EMBL" id="KC310804">
    <property type="protein sequence ID" value="AGK86616.1"/>
    <property type="molecule type" value="Genomic_DNA"/>
</dbReference>
<name>A0A096VKN1_9CAUD</name>
<reference evidence="3" key="1">
    <citation type="submission" date="2012-12" db="EMBL/GenBank/DDBJ databases">
        <title>Genomics of marine cyanopodoviruses.</title>
        <authorList>
            <person name="Huang S."/>
            <person name="Chen F."/>
        </authorList>
    </citation>
    <scope>NUCLEOTIDE SEQUENCE [LARGE SCALE GENOMIC DNA]</scope>
</reference>
<sequence>MKLPSDILVGQYLQFFTLIVAASIAFVYTCGYTFGLFVHSLNNTCTQFFKEMRLLITFVTKMRLSMLPGVSLN</sequence>